<dbReference type="AlphaFoldDB" id="A0A814LAB7"/>
<dbReference type="Proteomes" id="UP000663829">
    <property type="component" value="Unassembled WGS sequence"/>
</dbReference>
<dbReference type="Proteomes" id="UP000677228">
    <property type="component" value="Unassembled WGS sequence"/>
</dbReference>
<dbReference type="EMBL" id="CAJNOK010023500">
    <property type="protein sequence ID" value="CAF1363764.1"/>
    <property type="molecule type" value="Genomic_DNA"/>
</dbReference>
<evidence type="ECO:0000313" key="1">
    <source>
        <dbReference type="EMBL" id="CAF1060707.1"/>
    </source>
</evidence>
<keyword evidence="5" id="KW-1185">Reference proteome</keyword>
<evidence type="ECO:0000313" key="2">
    <source>
        <dbReference type="EMBL" id="CAF1363764.1"/>
    </source>
</evidence>
<accession>A0A814LAB7</accession>
<protein>
    <submittedName>
        <fullName evidence="1">Uncharacterized protein</fullName>
    </submittedName>
</protein>
<comment type="caution">
    <text evidence="1">The sequence shown here is derived from an EMBL/GenBank/DDBJ whole genome shotgun (WGS) entry which is preliminary data.</text>
</comment>
<reference evidence="1" key="1">
    <citation type="submission" date="2021-02" db="EMBL/GenBank/DDBJ databases">
        <authorList>
            <person name="Nowell W R."/>
        </authorList>
    </citation>
    <scope>NUCLEOTIDE SEQUENCE</scope>
</reference>
<sequence>MFPLTKCEQVNSPFIPSIPVFRRSLIDSLNPSIQVDEMCTSYNPAVGLLNDSCYIQKNVDLLSNHCPTDYKGILSDLKDCVREPIYSVQQKNYRQVLQLKHLVCKLNYTDKCYIEYTKKNLQTGFGQMRSIEYEQYGLGKPSLIILSPSIEKDDNEITALTEKILETLEQLGVFRKRYTIVHDEDFSYIIGGYIFDPIKKERISATCDFKYDYKANKLLEIEPLPNLSVSFGIAIDGNYICVAGGHTAFNKPLRNAYIMDIRVSPEKWLSLPLLPAPTSAPGVGMINGEIHILGGFDILSSESIMHGEYLILKYPTGRDWHFEKDIEPIRARPLVLTLLSNNEEDNRIIYAAGKLIIFIQNPTFILFMFEGGYNINNERKPYAIPTIHTYDDVTKKWNLITTIPDFKLNHGLSFYENKLHISETIDQGPNLSPLSQTLRSYDIIKNQWIEFNEDERRKNNVKTFKTDRNNLKKLNERNMGAFSNNNEQEDTYIILD</sequence>
<evidence type="ECO:0000313" key="5">
    <source>
        <dbReference type="Proteomes" id="UP000663829"/>
    </source>
</evidence>
<evidence type="ECO:0000313" key="3">
    <source>
        <dbReference type="EMBL" id="CAF3829073.1"/>
    </source>
</evidence>
<proteinExistence type="predicted"/>
<name>A0A814LAB7_9BILA</name>
<dbReference type="Proteomes" id="UP000682733">
    <property type="component" value="Unassembled WGS sequence"/>
</dbReference>
<dbReference type="InterPro" id="IPR015915">
    <property type="entry name" value="Kelch-typ_b-propeller"/>
</dbReference>
<dbReference type="EMBL" id="CAJNOQ010004471">
    <property type="protein sequence ID" value="CAF1060707.1"/>
    <property type="molecule type" value="Genomic_DNA"/>
</dbReference>
<dbReference type="OrthoDB" id="9973874at2759"/>
<evidence type="ECO:0000313" key="4">
    <source>
        <dbReference type="EMBL" id="CAF4173309.1"/>
    </source>
</evidence>
<dbReference type="Gene3D" id="2.120.10.80">
    <property type="entry name" value="Kelch-type beta propeller"/>
    <property type="match status" value="1"/>
</dbReference>
<dbReference type="SUPFAM" id="SSF117281">
    <property type="entry name" value="Kelch motif"/>
    <property type="match status" value="1"/>
</dbReference>
<gene>
    <name evidence="1" type="ORF">GPM918_LOCUS16763</name>
    <name evidence="2" type="ORF">OVA965_LOCUS31354</name>
    <name evidence="3" type="ORF">SRO942_LOCUS16762</name>
    <name evidence="4" type="ORF">TMI583_LOCUS32179</name>
</gene>
<dbReference type="EMBL" id="CAJOBC010004471">
    <property type="protein sequence ID" value="CAF3829073.1"/>
    <property type="molecule type" value="Genomic_DNA"/>
</dbReference>
<dbReference type="Proteomes" id="UP000681722">
    <property type="component" value="Unassembled WGS sequence"/>
</dbReference>
<dbReference type="EMBL" id="CAJOBA010045149">
    <property type="protein sequence ID" value="CAF4173309.1"/>
    <property type="molecule type" value="Genomic_DNA"/>
</dbReference>
<organism evidence="1 5">
    <name type="scientific">Didymodactylos carnosus</name>
    <dbReference type="NCBI Taxonomy" id="1234261"/>
    <lineage>
        <taxon>Eukaryota</taxon>
        <taxon>Metazoa</taxon>
        <taxon>Spiralia</taxon>
        <taxon>Gnathifera</taxon>
        <taxon>Rotifera</taxon>
        <taxon>Eurotatoria</taxon>
        <taxon>Bdelloidea</taxon>
        <taxon>Philodinida</taxon>
        <taxon>Philodinidae</taxon>
        <taxon>Didymodactylos</taxon>
    </lineage>
</organism>